<keyword evidence="1" id="KW-1133">Transmembrane helix</keyword>
<organism evidence="2 3">
    <name type="scientific">Blautia obeum</name>
    <dbReference type="NCBI Taxonomy" id="40520"/>
    <lineage>
        <taxon>Bacteria</taxon>
        <taxon>Bacillati</taxon>
        <taxon>Bacillota</taxon>
        <taxon>Clostridia</taxon>
        <taxon>Lachnospirales</taxon>
        <taxon>Lachnospiraceae</taxon>
        <taxon>Blautia</taxon>
    </lineage>
</organism>
<comment type="caution">
    <text evidence="2">The sequence shown here is derived from an EMBL/GenBank/DDBJ whole genome shotgun (WGS) entry which is preliminary data.</text>
</comment>
<dbReference type="EMBL" id="QSKF01000002">
    <property type="protein sequence ID" value="RHE41423.1"/>
    <property type="molecule type" value="Genomic_DNA"/>
</dbReference>
<keyword evidence="1" id="KW-0812">Transmembrane</keyword>
<reference evidence="2 3" key="1">
    <citation type="submission" date="2018-08" db="EMBL/GenBank/DDBJ databases">
        <title>A genome reference for cultivated species of the human gut microbiota.</title>
        <authorList>
            <person name="Zou Y."/>
            <person name="Xue W."/>
            <person name="Luo G."/>
        </authorList>
    </citation>
    <scope>NUCLEOTIDE SEQUENCE [LARGE SCALE GENOMIC DNA]</scope>
    <source>
        <strain evidence="2 3">AM28-23</strain>
    </source>
</reference>
<feature type="transmembrane region" description="Helical" evidence="1">
    <location>
        <begin position="87"/>
        <end position="106"/>
    </location>
</feature>
<sequence>MGAYGAVNLYNVLKHSPANSMEDFLVPLLSSNYMEGILHLDMPLYPCAYMAVILSAYFGQHGLTFIRNKEWKNFGKISSAHVFRAGIGLICAAAVLAMSTGTVLQFSQNSQIKANFHNMEDFEELAAQVAEMVPENTPAFGINIPEIYSLLHRRTECFTMDFSDMLVRPDSLKELQDQLEHAEIRGHLPKNPR</sequence>
<evidence type="ECO:0000313" key="2">
    <source>
        <dbReference type="EMBL" id="RHE41423.1"/>
    </source>
</evidence>
<name>A0A414JA65_9FIRM</name>
<accession>A0A414JA65</accession>
<gene>
    <name evidence="2" type="ORF">DW740_03775</name>
</gene>
<evidence type="ECO:0000313" key="3">
    <source>
        <dbReference type="Proteomes" id="UP000283745"/>
    </source>
</evidence>
<dbReference type="Proteomes" id="UP000283745">
    <property type="component" value="Unassembled WGS sequence"/>
</dbReference>
<proteinExistence type="predicted"/>
<evidence type="ECO:0000256" key="1">
    <source>
        <dbReference type="SAM" id="Phobius"/>
    </source>
</evidence>
<dbReference type="AlphaFoldDB" id="A0A414JA65"/>
<keyword evidence="1" id="KW-0472">Membrane</keyword>
<protein>
    <submittedName>
        <fullName evidence="2">Uncharacterized protein</fullName>
    </submittedName>
</protein>
<feature type="transmembrane region" description="Helical" evidence="1">
    <location>
        <begin position="43"/>
        <end position="66"/>
    </location>
</feature>